<accession>D3AJ68</accession>
<reference evidence="2 3" key="1">
    <citation type="submission" date="2010-01" db="EMBL/GenBank/DDBJ databases">
        <authorList>
            <person name="Weinstock G."/>
            <person name="Sodergren E."/>
            <person name="Clifton S."/>
            <person name="Fulton L."/>
            <person name="Fulton B."/>
            <person name="Courtney L."/>
            <person name="Fronick C."/>
            <person name="Harrison M."/>
            <person name="Strong C."/>
            <person name="Farmer C."/>
            <person name="Delahaunty K."/>
            <person name="Markovic C."/>
            <person name="Hall O."/>
            <person name="Minx P."/>
            <person name="Tomlinson C."/>
            <person name="Mitreva M."/>
            <person name="Nelson J."/>
            <person name="Hou S."/>
            <person name="Wollam A."/>
            <person name="Pepin K.H."/>
            <person name="Johnson M."/>
            <person name="Bhonagiri V."/>
            <person name="Nash W.E."/>
            <person name="Warren W."/>
            <person name="Chinwalla A."/>
            <person name="Mardis E.R."/>
            <person name="Wilson R.K."/>
        </authorList>
    </citation>
    <scope>NUCLEOTIDE SEQUENCE [LARGE SCALE GENOMIC DNA]</scope>
    <source>
        <strain evidence="2 3">DSM 13479</strain>
    </source>
</reference>
<feature type="transmembrane region" description="Helical" evidence="1">
    <location>
        <begin position="27"/>
        <end position="48"/>
    </location>
</feature>
<dbReference type="Proteomes" id="UP000004968">
    <property type="component" value="Unassembled WGS sequence"/>
</dbReference>
<sequence length="51" mass="6304">MLRSQSLSSNPYSLLIGLWYHRLFHYASYYLSILYNFFIFSFLFLFPFHKN</sequence>
<organism evidence="2 3">
    <name type="scientific">Hungatella hathewayi DSM 13479</name>
    <dbReference type="NCBI Taxonomy" id="566550"/>
    <lineage>
        <taxon>Bacteria</taxon>
        <taxon>Bacillati</taxon>
        <taxon>Bacillota</taxon>
        <taxon>Clostridia</taxon>
        <taxon>Lachnospirales</taxon>
        <taxon>Lachnospiraceae</taxon>
        <taxon>Hungatella</taxon>
    </lineage>
</organism>
<comment type="caution">
    <text evidence="2">The sequence shown here is derived from an EMBL/GenBank/DDBJ whole genome shotgun (WGS) entry which is preliminary data.</text>
</comment>
<dbReference type="EMBL" id="ACIO01000308">
    <property type="protein sequence ID" value="EFC98141.1"/>
    <property type="molecule type" value="Genomic_DNA"/>
</dbReference>
<gene>
    <name evidence="2" type="ORF">CLOSTHATH_03658</name>
</gene>
<name>D3AJ68_9FIRM</name>
<keyword evidence="1" id="KW-0812">Transmembrane</keyword>
<proteinExistence type="predicted"/>
<evidence type="ECO:0000313" key="3">
    <source>
        <dbReference type="Proteomes" id="UP000004968"/>
    </source>
</evidence>
<evidence type="ECO:0000256" key="1">
    <source>
        <dbReference type="SAM" id="Phobius"/>
    </source>
</evidence>
<keyword evidence="1" id="KW-0472">Membrane</keyword>
<keyword evidence="1" id="KW-1133">Transmembrane helix</keyword>
<evidence type="ECO:0000313" key="2">
    <source>
        <dbReference type="EMBL" id="EFC98141.1"/>
    </source>
</evidence>
<dbReference type="AlphaFoldDB" id="D3AJ68"/>
<protein>
    <submittedName>
        <fullName evidence="2">Uncharacterized protein</fullName>
    </submittedName>
</protein>
<dbReference type="HOGENOM" id="CLU_3099654_0_0_9"/>